<dbReference type="InParanoid" id="A0A1Y2DBD1"/>
<dbReference type="PANTHER" id="PTHR42884">
    <property type="entry name" value="PROPROTEIN CONVERTASE SUBTILISIN/KEXIN-RELATED"/>
    <property type="match status" value="1"/>
</dbReference>
<dbReference type="GO" id="GO:0000139">
    <property type="term" value="C:Golgi membrane"/>
    <property type="evidence" value="ECO:0007669"/>
    <property type="project" value="TreeGrafter"/>
</dbReference>
<proteinExistence type="inferred from homology"/>
<dbReference type="AlphaFoldDB" id="A0A1Y2DBD1"/>
<evidence type="ECO:0000256" key="16">
    <source>
        <dbReference type="SAM" id="Phobius"/>
    </source>
</evidence>
<dbReference type="GO" id="GO:0004252">
    <property type="term" value="F:serine-type endopeptidase activity"/>
    <property type="evidence" value="ECO:0007669"/>
    <property type="project" value="UniProtKB-UniRule"/>
</dbReference>
<dbReference type="InterPro" id="IPR008979">
    <property type="entry name" value="Galactose-bd-like_sf"/>
</dbReference>
<keyword evidence="20" id="KW-1185">Reference proteome</keyword>
<dbReference type="Gene3D" id="3.40.50.200">
    <property type="entry name" value="Peptidase S8/S53 domain"/>
    <property type="match status" value="1"/>
</dbReference>
<evidence type="ECO:0000256" key="1">
    <source>
        <dbReference type="ARBA" id="ARBA00004370"/>
    </source>
</evidence>
<evidence type="ECO:0000256" key="10">
    <source>
        <dbReference type="ARBA" id="ARBA00023136"/>
    </source>
</evidence>
<dbReference type="FunCoup" id="A0A1Y2DBD1">
    <property type="interactions" value="52"/>
</dbReference>
<accession>A0A1Y2DBD1</accession>
<feature type="active site" description="Charge relay system" evidence="13 14">
    <location>
        <position position="259"/>
    </location>
</feature>
<evidence type="ECO:0000256" key="9">
    <source>
        <dbReference type="ARBA" id="ARBA00022989"/>
    </source>
</evidence>
<feature type="compositionally biased region" description="Low complexity" evidence="15">
    <location>
        <begin position="759"/>
        <end position="774"/>
    </location>
</feature>
<gene>
    <name evidence="19" type="ORF">BCR35DRAFT_271654</name>
</gene>
<keyword evidence="12" id="KW-0325">Glycoprotein</keyword>
<evidence type="ECO:0000256" key="17">
    <source>
        <dbReference type="SAM" id="SignalP"/>
    </source>
</evidence>
<evidence type="ECO:0000256" key="3">
    <source>
        <dbReference type="ARBA" id="ARBA00022670"/>
    </source>
</evidence>
<dbReference type="PROSITE" id="PS51829">
    <property type="entry name" value="P_HOMO_B"/>
    <property type="match status" value="1"/>
</dbReference>
<keyword evidence="4 16" id="KW-0812">Transmembrane</keyword>
<organism evidence="19 20">
    <name type="scientific">Leucosporidium creatinivorum</name>
    <dbReference type="NCBI Taxonomy" id="106004"/>
    <lineage>
        <taxon>Eukaryota</taxon>
        <taxon>Fungi</taxon>
        <taxon>Dikarya</taxon>
        <taxon>Basidiomycota</taxon>
        <taxon>Pucciniomycotina</taxon>
        <taxon>Microbotryomycetes</taxon>
        <taxon>Leucosporidiales</taxon>
        <taxon>Leucosporidium</taxon>
    </lineage>
</organism>
<evidence type="ECO:0000256" key="4">
    <source>
        <dbReference type="ARBA" id="ARBA00022692"/>
    </source>
</evidence>
<dbReference type="InterPro" id="IPR022398">
    <property type="entry name" value="Peptidase_S8_His-AS"/>
</dbReference>
<keyword evidence="5 17" id="KW-0732">Signal</keyword>
<dbReference type="GO" id="GO:0007323">
    <property type="term" value="P:peptide pheromone maturation"/>
    <property type="evidence" value="ECO:0007669"/>
    <property type="project" value="UniProtKB-ARBA"/>
</dbReference>
<keyword evidence="11" id="KW-0865">Zymogen</keyword>
<feature type="active site" description="Charge relay system" evidence="13 14">
    <location>
        <position position="469"/>
    </location>
</feature>
<evidence type="ECO:0000256" key="7">
    <source>
        <dbReference type="ARBA" id="ARBA00022825"/>
    </source>
</evidence>
<keyword evidence="6 14" id="KW-0378">Hydrolase</keyword>
<sequence>MARFSLLPSLALALALVACACATGSTSAEAKLQPAKRYYDSHIYYVLELDPTQLPTGQALEDVAAALGAEHVEQVGHLEDHYLIRAPIELVTRGEDSWTPKHGALQKREAGASLLREGAAGLVERDLVMERYDLLRRRKAGPASHLRARSITLPNGRLSSKSAVRSLERQYPRQRVKRDLPVLPPSLPRRAVELTKRQGVTQAAVGIIEQMANKFSIADPLWPKQWHLVNGAIQQNDINVTGVWADGIYGSGVNVAIVDDGLDMHSDDLSPNFHAEGSWDYNDNTALPEPRLSDDQHGTRCAGEIAAAKNDVCGVGVAYKAGIAGIRILSASISDADEASSLNYGYQSNDIYSCSWGPPDDGRSMEAPGRLIVKAMLNGVQKGRGGKGSVFVFASGNGGAVDDQCNFDGYTNSLMSITVGAIDRKGLHPFYSEACSANMVVTYSSGSGDNIHTTDVGKQECTDRHGGTSAAAPIAAGIFALVLEARPDLTWRDLQHLCVRTAIQVNPEDPDWQMTASGRNYNHKYGFGKLDAWAIVNAAKTWELVKPQTWWASPTAMSGLAMTESGTTSSIQVSAAELQAANFEKLEHVTITVHVVHSRRGNIEVELDSPRGMKSILARPRRFDEDTNGMPGWVFMSVKHWDENPVGTWTLRVRDRQNNGHNGTLLSWSMQLWGSAIDGTKAEPYRLPGDPDDEDAVFDEDATLTSELPASTHASLLPTKTYIKPTAHLPDDHAEATGEAHVSFGESYSTIDGIDYETAAPTPTEELTYPTAITGEEDVETGSGEDDEDDYDGGSLYDGTPGYLAGMSSLVGSTTWLFVAGGLIIVFVAGVTAFFWLRKRPGQLGRGGGYDFAPMTDEEDMPMSAMERGGLMGGRGGGGEGSNPRTRELFNAFALHSDEEDESDDEHPRKDGRVAYTDEVVSPPFLHSSSAWV</sequence>
<feature type="region of interest" description="Disordered" evidence="15">
    <location>
        <begin position="759"/>
        <end position="795"/>
    </location>
</feature>
<dbReference type="InterPro" id="IPR023827">
    <property type="entry name" value="Peptidase_S8_Asp-AS"/>
</dbReference>
<dbReference type="PROSITE" id="PS00138">
    <property type="entry name" value="SUBTILASE_SER"/>
    <property type="match status" value="1"/>
</dbReference>
<dbReference type="OrthoDB" id="300641at2759"/>
<evidence type="ECO:0000256" key="6">
    <source>
        <dbReference type="ARBA" id="ARBA00022801"/>
    </source>
</evidence>
<dbReference type="SUPFAM" id="SSF52743">
    <property type="entry name" value="Subtilisin-like"/>
    <property type="match status" value="1"/>
</dbReference>
<feature type="transmembrane region" description="Helical" evidence="16">
    <location>
        <begin position="816"/>
        <end position="837"/>
    </location>
</feature>
<dbReference type="PANTHER" id="PTHR42884:SF14">
    <property type="entry name" value="NEUROENDOCRINE CONVERTASE 1"/>
    <property type="match status" value="1"/>
</dbReference>
<dbReference type="PROSITE" id="PS51257">
    <property type="entry name" value="PROKAR_LIPOPROTEIN"/>
    <property type="match status" value="1"/>
</dbReference>
<dbReference type="InterPro" id="IPR034182">
    <property type="entry name" value="Kexin/furin"/>
</dbReference>
<feature type="compositionally biased region" description="Acidic residues" evidence="15">
    <location>
        <begin position="775"/>
        <end position="792"/>
    </location>
</feature>
<evidence type="ECO:0000256" key="2">
    <source>
        <dbReference type="ARBA" id="ARBA00005325"/>
    </source>
</evidence>
<dbReference type="InterPro" id="IPR002884">
    <property type="entry name" value="P_dom"/>
</dbReference>
<reference evidence="19 20" key="1">
    <citation type="submission" date="2016-07" db="EMBL/GenBank/DDBJ databases">
        <title>Pervasive Adenine N6-methylation of Active Genes in Fungi.</title>
        <authorList>
            <consortium name="DOE Joint Genome Institute"/>
            <person name="Mondo S.J."/>
            <person name="Dannebaum R.O."/>
            <person name="Kuo R.C."/>
            <person name="Labutti K."/>
            <person name="Haridas S."/>
            <person name="Kuo A."/>
            <person name="Salamov A."/>
            <person name="Ahrendt S.R."/>
            <person name="Lipzen A."/>
            <person name="Sullivan W."/>
            <person name="Andreopoulos W.B."/>
            <person name="Clum A."/>
            <person name="Lindquist E."/>
            <person name="Daum C."/>
            <person name="Ramamoorthy G.K."/>
            <person name="Gryganskyi A."/>
            <person name="Culley D."/>
            <person name="Magnuson J.K."/>
            <person name="James T.Y."/>
            <person name="O'Malley M.A."/>
            <person name="Stajich J.E."/>
            <person name="Spatafora J.W."/>
            <person name="Visel A."/>
            <person name="Grigoriev I.V."/>
        </authorList>
    </citation>
    <scope>NUCLEOTIDE SEQUENCE [LARGE SCALE GENOMIC DNA]</scope>
    <source>
        <strain evidence="19 20">62-1032</strain>
    </source>
</reference>
<dbReference type="SUPFAM" id="SSF49785">
    <property type="entry name" value="Galactose-binding domain-like"/>
    <property type="match status" value="1"/>
</dbReference>
<dbReference type="InterPro" id="IPR000209">
    <property type="entry name" value="Peptidase_S8/S53_dom"/>
</dbReference>
<dbReference type="STRING" id="106004.A0A1Y2DBD1"/>
<comment type="subcellular location">
    <subcellularLocation>
        <location evidence="1">Membrane</location>
    </subcellularLocation>
</comment>
<evidence type="ECO:0000256" key="14">
    <source>
        <dbReference type="PROSITE-ProRule" id="PRU01240"/>
    </source>
</evidence>
<dbReference type="PROSITE" id="PS51892">
    <property type="entry name" value="SUBTILASE"/>
    <property type="match status" value="1"/>
</dbReference>
<feature type="region of interest" description="Disordered" evidence="15">
    <location>
        <begin position="893"/>
        <end position="918"/>
    </location>
</feature>
<dbReference type="InterPro" id="IPR023828">
    <property type="entry name" value="Peptidase_S8_Ser-AS"/>
</dbReference>
<dbReference type="GO" id="GO:0005802">
    <property type="term" value="C:trans-Golgi network"/>
    <property type="evidence" value="ECO:0007669"/>
    <property type="project" value="TreeGrafter"/>
</dbReference>
<dbReference type="CDD" id="cd04059">
    <property type="entry name" value="Peptidases_S8_Protein_convertases_Kexins_Furin-like"/>
    <property type="match status" value="1"/>
</dbReference>
<dbReference type="PROSITE" id="PS00137">
    <property type="entry name" value="SUBTILASE_HIS"/>
    <property type="match status" value="1"/>
</dbReference>
<dbReference type="Gene3D" id="2.60.120.260">
    <property type="entry name" value="Galactose-binding domain-like"/>
    <property type="match status" value="1"/>
</dbReference>
<evidence type="ECO:0000256" key="5">
    <source>
        <dbReference type="ARBA" id="ARBA00022729"/>
    </source>
</evidence>
<keyword evidence="7 14" id="KW-0720">Serine protease</keyword>
<comment type="caution">
    <text evidence="19">The sequence shown here is derived from an EMBL/GenBank/DDBJ whole genome shotgun (WGS) entry which is preliminary data.</text>
</comment>
<feature type="active site" description="Charge relay system" evidence="13 14">
    <location>
        <position position="297"/>
    </location>
</feature>
<dbReference type="Pfam" id="PF00082">
    <property type="entry name" value="Peptidase_S8"/>
    <property type="match status" value="1"/>
</dbReference>
<dbReference type="InterPro" id="IPR015500">
    <property type="entry name" value="Peptidase_S8_subtilisin-rel"/>
</dbReference>
<keyword evidence="8" id="KW-0106">Calcium</keyword>
<keyword evidence="3 14" id="KW-0645">Protease</keyword>
<evidence type="ECO:0000313" key="20">
    <source>
        <dbReference type="Proteomes" id="UP000193467"/>
    </source>
</evidence>
<dbReference type="InterPro" id="IPR036852">
    <property type="entry name" value="Peptidase_S8/S53_dom_sf"/>
</dbReference>
<dbReference type="FunFam" id="2.60.120.260:FF:000026">
    <property type="entry name" value="proprotein convertase subtilisin/kexin type 7"/>
    <property type="match status" value="1"/>
</dbReference>
<evidence type="ECO:0000313" key="19">
    <source>
        <dbReference type="EMBL" id="ORY56454.1"/>
    </source>
</evidence>
<keyword evidence="10 16" id="KW-0472">Membrane</keyword>
<evidence type="ECO:0000256" key="12">
    <source>
        <dbReference type="ARBA" id="ARBA00023180"/>
    </source>
</evidence>
<dbReference type="GO" id="GO:0016485">
    <property type="term" value="P:protein processing"/>
    <property type="evidence" value="ECO:0007669"/>
    <property type="project" value="TreeGrafter"/>
</dbReference>
<dbReference type="Proteomes" id="UP000193467">
    <property type="component" value="Unassembled WGS sequence"/>
</dbReference>
<evidence type="ECO:0000256" key="15">
    <source>
        <dbReference type="SAM" id="MobiDB-lite"/>
    </source>
</evidence>
<evidence type="ECO:0000256" key="13">
    <source>
        <dbReference type="PIRSR" id="PIRSR615500-1"/>
    </source>
</evidence>
<comment type="similarity">
    <text evidence="2">Belongs to the peptidase S8 family. Furin subfamily.</text>
</comment>
<evidence type="ECO:0000256" key="11">
    <source>
        <dbReference type="ARBA" id="ARBA00023145"/>
    </source>
</evidence>
<evidence type="ECO:0000256" key="8">
    <source>
        <dbReference type="ARBA" id="ARBA00022837"/>
    </source>
</evidence>
<keyword evidence="9 16" id="KW-1133">Transmembrane helix</keyword>
<dbReference type="FunFam" id="3.40.50.200:FF:000005">
    <property type="entry name" value="Proprotein convertase subtilisin/kexin type 7"/>
    <property type="match status" value="1"/>
</dbReference>
<dbReference type="PROSITE" id="PS00136">
    <property type="entry name" value="SUBTILASE_ASP"/>
    <property type="match status" value="1"/>
</dbReference>
<feature type="signal peptide" evidence="17">
    <location>
        <begin position="1"/>
        <end position="22"/>
    </location>
</feature>
<evidence type="ECO:0000259" key="18">
    <source>
        <dbReference type="PROSITE" id="PS51829"/>
    </source>
</evidence>
<dbReference type="Pfam" id="PF01483">
    <property type="entry name" value="P_proprotein"/>
    <property type="match status" value="1"/>
</dbReference>
<protein>
    <submittedName>
        <fullName evidence="19">Peptidase S8/S53 domain-containing protein</fullName>
    </submittedName>
</protein>
<dbReference type="PRINTS" id="PR00723">
    <property type="entry name" value="SUBTILISIN"/>
</dbReference>
<dbReference type="EMBL" id="MCGR01000086">
    <property type="protein sequence ID" value="ORY56454.1"/>
    <property type="molecule type" value="Genomic_DNA"/>
</dbReference>
<name>A0A1Y2DBD1_9BASI</name>
<feature type="chain" id="PRO_5013028207" evidence="17">
    <location>
        <begin position="23"/>
        <end position="933"/>
    </location>
</feature>
<feature type="domain" description="P/Homo B" evidence="18">
    <location>
        <begin position="545"/>
        <end position="678"/>
    </location>
</feature>